<dbReference type="InterPro" id="IPR000055">
    <property type="entry name" value="Restrct_endonuc_typeI_TRD"/>
</dbReference>
<sequence>MVKPGYKQTEVGVVPEDWEVVQAADLNPFITSGSRGWAKYYSDRGALFIRITNLSRECIYPDLADQKLVDLPPSETEALRTTLQDGDILISITADIGIIGYINRETPKPAYINQHIACLRLPPEKADSLFQSYFLASYGPQKRFTEMTDVGAKSGINLTTVGKLKLLRPPLSEQRAVATALSDVDALLAKLDRLIAKKRDLKQAAMQQLLTGQTRLPGFHAEWIQVNLGSVCTMKSGEAITAESISDNYPYPCYGGNGLRGYASKFTHDGDFALIGRQGALCGNVVTVKGKFFASEHAVVVTAEADTDVHFLAYILREMNLNRYSEASAQPGLSVSKILTLPLTIPAVKAEQTAIAAVLSDMDAELTALHAQRDKTRAIKQAMMQELLTGKTRLV</sequence>
<dbReference type="GO" id="GO:0003677">
    <property type="term" value="F:DNA binding"/>
    <property type="evidence" value="ECO:0007669"/>
    <property type="project" value="UniProtKB-KW"/>
</dbReference>
<dbReference type="CDD" id="cd17266">
    <property type="entry name" value="RMtype1_S_Sau1132ORF3780P-TRD2-CR2_like"/>
    <property type="match status" value="1"/>
</dbReference>
<dbReference type="InterPro" id="IPR044946">
    <property type="entry name" value="Restrct_endonuc_typeI_TRD_sf"/>
</dbReference>
<dbReference type="Proteomes" id="UP000539175">
    <property type="component" value="Unassembled WGS sequence"/>
</dbReference>
<dbReference type="RefSeq" id="WP_184807736.1">
    <property type="nucleotide sequence ID" value="NZ_JACIIZ010000027.1"/>
</dbReference>
<proteinExistence type="inferred from homology"/>
<evidence type="ECO:0000256" key="2">
    <source>
        <dbReference type="ARBA" id="ARBA00022747"/>
    </source>
</evidence>
<gene>
    <name evidence="5" type="ORF">FHS74_005820</name>
</gene>
<dbReference type="InterPro" id="IPR052021">
    <property type="entry name" value="Type-I_RS_S_subunit"/>
</dbReference>
<dbReference type="AlphaFoldDB" id="A0A7X0B583"/>
<name>A0A7X0B583_9PROT</name>
<dbReference type="PANTHER" id="PTHR30408">
    <property type="entry name" value="TYPE-1 RESTRICTION ENZYME ECOKI SPECIFICITY PROTEIN"/>
    <property type="match status" value="1"/>
</dbReference>
<dbReference type="PANTHER" id="PTHR30408:SF12">
    <property type="entry name" value="TYPE I RESTRICTION ENZYME MJAVIII SPECIFICITY SUBUNIT"/>
    <property type="match status" value="1"/>
</dbReference>
<dbReference type="EC" id="3.1.21.3" evidence="5"/>
<reference evidence="5 6" key="1">
    <citation type="submission" date="2020-08" db="EMBL/GenBank/DDBJ databases">
        <title>Genomic Encyclopedia of Type Strains, Phase IV (KMG-IV): sequencing the most valuable type-strain genomes for metagenomic binning, comparative biology and taxonomic classification.</title>
        <authorList>
            <person name="Goeker M."/>
        </authorList>
    </citation>
    <scope>NUCLEOTIDE SEQUENCE [LARGE SCALE GENOMIC DNA]</scope>
    <source>
        <strain evidence="5 6">DSM 22198</strain>
    </source>
</reference>
<comment type="similarity">
    <text evidence="1">Belongs to the type-I restriction system S methylase family.</text>
</comment>
<evidence type="ECO:0000256" key="3">
    <source>
        <dbReference type="ARBA" id="ARBA00023125"/>
    </source>
</evidence>
<dbReference type="EMBL" id="JACIIZ010000027">
    <property type="protein sequence ID" value="MBB6255221.1"/>
    <property type="molecule type" value="Genomic_DNA"/>
</dbReference>
<dbReference type="Gene3D" id="3.90.220.20">
    <property type="entry name" value="DNA methylase specificity domains"/>
    <property type="match status" value="2"/>
</dbReference>
<dbReference type="GO" id="GO:0009307">
    <property type="term" value="P:DNA restriction-modification system"/>
    <property type="evidence" value="ECO:0007669"/>
    <property type="project" value="UniProtKB-KW"/>
</dbReference>
<comment type="caution">
    <text evidence="5">The sequence shown here is derived from an EMBL/GenBank/DDBJ whole genome shotgun (WGS) entry which is preliminary data.</text>
</comment>
<protein>
    <submittedName>
        <fullName evidence="5">Type I restriction enzyme S subunit</fullName>
        <ecNumber evidence="5">3.1.21.3</ecNumber>
    </submittedName>
</protein>
<dbReference type="Pfam" id="PF01420">
    <property type="entry name" value="Methylase_S"/>
    <property type="match status" value="2"/>
</dbReference>
<dbReference type="GO" id="GO:0009035">
    <property type="term" value="F:type I site-specific deoxyribonuclease activity"/>
    <property type="evidence" value="ECO:0007669"/>
    <property type="project" value="UniProtKB-EC"/>
</dbReference>
<feature type="domain" description="Type I restriction modification DNA specificity" evidence="4">
    <location>
        <begin position="222"/>
        <end position="373"/>
    </location>
</feature>
<evidence type="ECO:0000313" key="6">
    <source>
        <dbReference type="Proteomes" id="UP000539175"/>
    </source>
</evidence>
<evidence type="ECO:0000313" key="5">
    <source>
        <dbReference type="EMBL" id="MBB6255221.1"/>
    </source>
</evidence>
<evidence type="ECO:0000259" key="4">
    <source>
        <dbReference type="Pfam" id="PF01420"/>
    </source>
</evidence>
<keyword evidence="6" id="KW-1185">Reference proteome</keyword>
<keyword evidence="3" id="KW-0238">DNA-binding</keyword>
<accession>A0A7X0B583</accession>
<dbReference type="SUPFAM" id="SSF116734">
    <property type="entry name" value="DNA methylase specificity domain"/>
    <property type="match status" value="2"/>
</dbReference>
<feature type="domain" description="Type I restriction modification DNA specificity" evidence="4">
    <location>
        <begin position="82"/>
        <end position="187"/>
    </location>
</feature>
<dbReference type="Gene3D" id="1.10.287.1120">
    <property type="entry name" value="Bipartite methylase S protein"/>
    <property type="match status" value="2"/>
</dbReference>
<keyword evidence="5" id="KW-0378">Hydrolase</keyword>
<organism evidence="5 6">
    <name type="scientific">Nitrospirillum iridis</name>
    <dbReference type="NCBI Taxonomy" id="765888"/>
    <lineage>
        <taxon>Bacteria</taxon>
        <taxon>Pseudomonadati</taxon>
        <taxon>Pseudomonadota</taxon>
        <taxon>Alphaproteobacteria</taxon>
        <taxon>Rhodospirillales</taxon>
        <taxon>Azospirillaceae</taxon>
        <taxon>Nitrospirillum</taxon>
    </lineage>
</organism>
<evidence type="ECO:0000256" key="1">
    <source>
        <dbReference type="ARBA" id="ARBA00010923"/>
    </source>
</evidence>
<keyword evidence="2" id="KW-0680">Restriction system</keyword>